<keyword evidence="4" id="KW-0676">Redox-active center</keyword>
<dbReference type="Gene3D" id="3.40.30.10">
    <property type="entry name" value="Glutaredoxin"/>
    <property type="match status" value="1"/>
</dbReference>
<name>A0A381QPV9_9ZZZZ</name>
<accession>A0A381QPV9</accession>
<dbReference type="PROSITE" id="PS51352">
    <property type="entry name" value="THIOREDOXIN_2"/>
    <property type="match status" value="1"/>
</dbReference>
<keyword evidence="1" id="KW-0813">Transport</keyword>
<keyword evidence="3" id="KW-1015">Disulfide bond</keyword>
<dbReference type="PANTHER" id="PTHR45663:SF11">
    <property type="entry name" value="GEO12009P1"/>
    <property type="match status" value="1"/>
</dbReference>
<dbReference type="Pfam" id="PF00085">
    <property type="entry name" value="Thioredoxin"/>
    <property type="match status" value="1"/>
</dbReference>
<evidence type="ECO:0000256" key="4">
    <source>
        <dbReference type="ARBA" id="ARBA00023284"/>
    </source>
</evidence>
<evidence type="ECO:0000259" key="5">
    <source>
        <dbReference type="PROSITE" id="PS51352"/>
    </source>
</evidence>
<dbReference type="GO" id="GO:0005737">
    <property type="term" value="C:cytoplasm"/>
    <property type="evidence" value="ECO:0007669"/>
    <property type="project" value="TreeGrafter"/>
</dbReference>
<gene>
    <name evidence="6" type="ORF">METZ01_LOCUS33848</name>
</gene>
<evidence type="ECO:0000256" key="3">
    <source>
        <dbReference type="ARBA" id="ARBA00023157"/>
    </source>
</evidence>
<organism evidence="6">
    <name type="scientific">marine metagenome</name>
    <dbReference type="NCBI Taxonomy" id="408172"/>
    <lineage>
        <taxon>unclassified sequences</taxon>
        <taxon>metagenomes</taxon>
        <taxon>ecological metagenomes</taxon>
    </lineage>
</organism>
<dbReference type="FunFam" id="3.40.30.10:FF:000001">
    <property type="entry name" value="Thioredoxin"/>
    <property type="match status" value="1"/>
</dbReference>
<protein>
    <recommendedName>
        <fullName evidence="5">Thioredoxin domain-containing protein</fullName>
    </recommendedName>
</protein>
<evidence type="ECO:0000313" key="6">
    <source>
        <dbReference type="EMBL" id="SUZ80994.1"/>
    </source>
</evidence>
<dbReference type="GO" id="GO:0015035">
    <property type="term" value="F:protein-disulfide reductase activity"/>
    <property type="evidence" value="ECO:0007669"/>
    <property type="project" value="InterPro"/>
</dbReference>
<keyword evidence="2" id="KW-0249">Electron transport</keyword>
<dbReference type="PRINTS" id="PR00421">
    <property type="entry name" value="THIOREDOXIN"/>
</dbReference>
<dbReference type="AlphaFoldDB" id="A0A381QPV9"/>
<dbReference type="CDD" id="cd02947">
    <property type="entry name" value="TRX_family"/>
    <property type="match status" value="1"/>
</dbReference>
<evidence type="ECO:0000256" key="1">
    <source>
        <dbReference type="ARBA" id="ARBA00022448"/>
    </source>
</evidence>
<dbReference type="InterPro" id="IPR017937">
    <property type="entry name" value="Thioredoxin_CS"/>
</dbReference>
<dbReference type="NCBIfam" id="TIGR01068">
    <property type="entry name" value="thioredoxin"/>
    <property type="match status" value="1"/>
</dbReference>
<evidence type="ECO:0000256" key="2">
    <source>
        <dbReference type="ARBA" id="ARBA00022982"/>
    </source>
</evidence>
<dbReference type="InterPro" id="IPR036249">
    <property type="entry name" value="Thioredoxin-like_sf"/>
</dbReference>
<sequence>MMGVNENIVEITDQNFADTIEGSTGLTMVDFWAEWCGPCRMVAPIVEALADDYSGNGVTVGKLDVDQNPDVTARFAVRSIPSVLFFKDGEHVDTVVGAVPRSTLEAKLKEHM</sequence>
<dbReference type="SUPFAM" id="SSF52833">
    <property type="entry name" value="Thioredoxin-like"/>
    <property type="match status" value="1"/>
</dbReference>
<dbReference type="PANTHER" id="PTHR45663">
    <property type="entry name" value="GEO12009P1"/>
    <property type="match status" value="1"/>
</dbReference>
<dbReference type="InterPro" id="IPR013766">
    <property type="entry name" value="Thioredoxin_domain"/>
</dbReference>
<dbReference type="InterPro" id="IPR005746">
    <property type="entry name" value="Thioredoxin"/>
</dbReference>
<dbReference type="PIRSF" id="PIRSF000077">
    <property type="entry name" value="Thioredoxin"/>
    <property type="match status" value="1"/>
</dbReference>
<dbReference type="EMBL" id="UINC01001449">
    <property type="protein sequence ID" value="SUZ80994.1"/>
    <property type="molecule type" value="Genomic_DNA"/>
</dbReference>
<dbReference type="PROSITE" id="PS00194">
    <property type="entry name" value="THIOREDOXIN_1"/>
    <property type="match status" value="1"/>
</dbReference>
<proteinExistence type="predicted"/>
<reference evidence="6" key="1">
    <citation type="submission" date="2018-05" db="EMBL/GenBank/DDBJ databases">
        <authorList>
            <person name="Lanie J.A."/>
            <person name="Ng W.-L."/>
            <person name="Kazmierczak K.M."/>
            <person name="Andrzejewski T.M."/>
            <person name="Davidsen T.M."/>
            <person name="Wayne K.J."/>
            <person name="Tettelin H."/>
            <person name="Glass J.I."/>
            <person name="Rusch D."/>
            <person name="Podicherti R."/>
            <person name="Tsui H.-C.T."/>
            <person name="Winkler M.E."/>
        </authorList>
    </citation>
    <scope>NUCLEOTIDE SEQUENCE</scope>
</reference>
<feature type="domain" description="Thioredoxin" evidence="5">
    <location>
        <begin position="1"/>
        <end position="112"/>
    </location>
</feature>